<sequence length="256" mass="25727">MSPGSGPGGGTGGPGSGPGGAGTPEEFDEAAFEAAFAAEFGQTVEPERTVREGDSPRAGEPAGDGDAGTEGDARSTPSAGTPAAAPAPAPSAERRRVLAVVLTPIASAPVLAALCAMAEVDADIVPSKRGALAAKVIITSGELDPSELLTGAPAEATELATVLSRTAKVGVVLLTARLADGEDGITGTISGREYQSGEPGEEVAPGLILAHADDVVEQILLGTLDPAQAPGRLVPKEMSRWQAARLMAKQVRRRRP</sequence>
<organism evidence="2 3">
    <name type="scientific">Candidatus Ruania gallistercoris</name>
    <dbReference type="NCBI Taxonomy" id="2838746"/>
    <lineage>
        <taxon>Bacteria</taxon>
        <taxon>Bacillati</taxon>
        <taxon>Actinomycetota</taxon>
        <taxon>Actinomycetes</taxon>
        <taxon>Micrococcales</taxon>
        <taxon>Ruaniaceae</taxon>
        <taxon>Ruania</taxon>
    </lineage>
</organism>
<feature type="region of interest" description="Disordered" evidence="1">
    <location>
        <begin position="1"/>
        <end position="91"/>
    </location>
</feature>
<reference evidence="2" key="1">
    <citation type="journal article" date="2021" name="PeerJ">
        <title>Extensive microbial diversity within the chicken gut microbiome revealed by metagenomics and culture.</title>
        <authorList>
            <person name="Gilroy R."/>
            <person name="Ravi A."/>
            <person name="Getino M."/>
            <person name="Pursley I."/>
            <person name="Horton D.L."/>
            <person name="Alikhan N.F."/>
            <person name="Baker D."/>
            <person name="Gharbi K."/>
            <person name="Hall N."/>
            <person name="Watson M."/>
            <person name="Adriaenssens E.M."/>
            <person name="Foster-Nyarko E."/>
            <person name="Jarju S."/>
            <person name="Secka A."/>
            <person name="Antonio M."/>
            <person name="Oren A."/>
            <person name="Chaudhuri R.R."/>
            <person name="La Ragione R."/>
            <person name="Hildebrand F."/>
            <person name="Pallen M.J."/>
        </authorList>
    </citation>
    <scope>NUCLEOTIDE SEQUENCE</scope>
    <source>
        <strain evidence="2">ChiGjej4B4-7305</strain>
    </source>
</reference>
<dbReference type="Proteomes" id="UP000824037">
    <property type="component" value="Unassembled WGS sequence"/>
</dbReference>
<comment type="caution">
    <text evidence="2">The sequence shown here is derived from an EMBL/GenBank/DDBJ whole genome shotgun (WGS) entry which is preliminary data.</text>
</comment>
<feature type="compositionally biased region" description="Gly residues" evidence="1">
    <location>
        <begin position="1"/>
        <end position="22"/>
    </location>
</feature>
<feature type="compositionally biased region" description="Basic and acidic residues" evidence="1">
    <location>
        <begin position="45"/>
        <end position="57"/>
    </location>
</feature>
<dbReference type="AlphaFoldDB" id="A0A9D2EGM0"/>
<accession>A0A9D2EGM0</accession>
<evidence type="ECO:0000313" key="3">
    <source>
        <dbReference type="Proteomes" id="UP000824037"/>
    </source>
</evidence>
<name>A0A9D2EGM0_9MICO</name>
<evidence type="ECO:0000313" key="2">
    <source>
        <dbReference type="EMBL" id="HIZ37137.1"/>
    </source>
</evidence>
<dbReference type="EMBL" id="DXBY01000265">
    <property type="protein sequence ID" value="HIZ37137.1"/>
    <property type="molecule type" value="Genomic_DNA"/>
</dbReference>
<feature type="compositionally biased region" description="Low complexity" evidence="1">
    <location>
        <begin position="74"/>
        <end position="86"/>
    </location>
</feature>
<proteinExistence type="predicted"/>
<gene>
    <name evidence="2" type="ORF">H9815_15290</name>
</gene>
<protein>
    <submittedName>
        <fullName evidence="2">Uncharacterized protein</fullName>
    </submittedName>
</protein>
<reference evidence="2" key="2">
    <citation type="submission" date="2021-04" db="EMBL/GenBank/DDBJ databases">
        <authorList>
            <person name="Gilroy R."/>
        </authorList>
    </citation>
    <scope>NUCLEOTIDE SEQUENCE</scope>
    <source>
        <strain evidence="2">ChiGjej4B4-7305</strain>
    </source>
</reference>
<evidence type="ECO:0000256" key="1">
    <source>
        <dbReference type="SAM" id="MobiDB-lite"/>
    </source>
</evidence>